<protein>
    <submittedName>
        <fullName evidence="2">Uncharacterized protein</fullName>
    </submittedName>
</protein>
<organism evidence="2 3">
    <name type="scientific">Fusobacterium vincentii 4_1_13</name>
    <dbReference type="NCBI Taxonomy" id="469606"/>
    <lineage>
        <taxon>Bacteria</taxon>
        <taxon>Fusobacteriati</taxon>
        <taxon>Fusobacteriota</taxon>
        <taxon>Fusobacteriia</taxon>
        <taxon>Fusobacteriales</taxon>
        <taxon>Fusobacteriaceae</taxon>
        <taxon>Fusobacterium</taxon>
    </lineage>
</organism>
<evidence type="ECO:0000313" key="3">
    <source>
        <dbReference type="Proteomes" id="UP000004925"/>
    </source>
</evidence>
<keyword evidence="1" id="KW-0812">Transmembrane</keyword>
<dbReference type="HOGENOM" id="CLU_1893159_0_0_0"/>
<comment type="caution">
    <text evidence="2">The sequence shown here is derived from an EMBL/GenBank/DDBJ whole genome shotgun (WGS) entry which is preliminary data.</text>
</comment>
<proteinExistence type="predicted"/>
<feature type="transmembrane region" description="Helical" evidence="1">
    <location>
        <begin position="49"/>
        <end position="74"/>
    </location>
</feature>
<dbReference type="EMBL" id="ACDE02000019">
    <property type="protein sequence ID" value="EEO40282.1"/>
    <property type="molecule type" value="Genomic_DNA"/>
</dbReference>
<feature type="transmembrane region" description="Helical" evidence="1">
    <location>
        <begin position="112"/>
        <end position="132"/>
    </location>
</feature>
<name>A0A0M1VUF5_FUSVC</name>
<evidence type="ECO:0000256" key="1">
    <source>
        <dbReference type="SAM" id="Phobius"/>
    </source>
</evidence>
<feature type="transmembrane region" description="Helical" evidence="1">
    <location>
        <begin position="12"/>
        <end position="29"/>
    </location>
</feature>
<keyword evidence="1" id="KW-0472">Membrane</keyword>
<accession>A0A0M1VUF5</accession>
<evidence type="ECO:0000313" key="2">
    <source>
        <dbReference type="EMBL" id="EEO40282.1"/>
    </source>
</evidence>
<dbReference type="Proteomes" id="UP000004925">
    <property type="component" value="Unassembled WGS sequence"/>
</dbReference>
<keyword evidence="1" id="KW-1133">Transmembrane helix</keyword>
<reference evidence="2 3" key="1">
    <citation type="submission" date="2011-10" db="EMBL/GenBank/DDBJ databases">
        <title>The Genome Sequence of Fusobacterium sp. 4_1_13.</title>
        <authorList>
            <consortium name="The Broad Institute Genome Sequencing Platform"/>
            <person name="Earl A."/>
            <person name="Ward D."/>
            <person name="Feldgarden M."/>
            <person name="Gevers D."/>
            <person name="Strauss J."/>
            <person name="Ambrose C."/>
            <person name="Allen-Vercoe E."/>
            <person name="Young S.K."/>
            <person name="Zeng Q."/>
            <person name="Gargeya S."/>
            <person name="Fitzgerald M."/>
            <person name="Haas B."/>
            <person name="Abouelleil A."/>
            <person name="Alvarado L."/>
            <person name="Arachchi H.M."/>
            <person name="Berlin A."/>
            <person name="Brown A."/>
            <person name="Chapman S.B."/>
            <person name="Chen Z."/>
            <person name="Dunbar C."/>
            <person name="Freedman E."/>
            <person name="Gearin G."/>
            <person name="Goldberg J."/>
            <person name="Griggs A."/>
            <person name="Gujja S."/>
            <person name="Heiman D."/>
            <person name="Howarth C."/>
            <person name="Larson L."/>
            <person name="Lui A."/>
            <person name="MacDonald P.J."/>
            <person name="Montmayeur A."/>
            <person name="Murphy C."/>
            <person name="Neiman D."/>
            <person name="Pearson M."/>
            <person name="Priest M."/>
            <person name="Roberts A."/>
            <person name="Saif S."/>
            <person name="Shea T."/>
            <person name="Shenoy N."/>
            <person name="Sisk P."/>
            <person name="Stolte C."/>
            <person name="Sykes S."/>
            <person name="Wortman J."/>
            <person name="Nusbaum C."/>
            <person name="Birren B."/>
        </authorList>
    </citation>
    <scope>NUCLEOTIDE SEQUENCE [LARGE SCALE GENOMIC DNA]</scope>
    <source>
        <strain evidence="2 3">4_1_13</strain>
    </source>
</reference>
<sequence length="134" mass="15869">MIIKKVNCLKNFKLEILIYILFIILYFLAISMKYDFSKVFNDKRKIDIISIFIIFIAFYMIFISIIIVSIIGNCKRSLEKRLERQLFFGTTEIIITIFAIIYIPSITLLNNIVLMSLICNSMISFLKFWVILMK</sequence>
<dbReference type="AlphaFoldDB" id="A0A0M1VUF5"/>
<feature type="transmembrane region" description="Helical" evidence="1">
    <location>
        <begin position="86"/>
        <end position="106"/>
    </location>
</feature>
<gene>
    <name evidence="2" type="ORF">FSCG_00995</name>
</gene>